<accession>K3VSN9</accession>
<protein>
    <submittedName>
        <fullName evidence="3">Uncharacterized protein</fullName>
    </submittedName>
</protein>
<evidence type="ECO:0000313" key="3">
    <source>
        <dbReference type="EMBL" id="EKJ78324.1"/>
    </source>
</evidence>
<feature type="compositionally biased region" description="Basic and acidic residues" evidence="1">
    <location>
        <begin position="443"/>
        <end position="456"/>
    </location>
</feature>
<dbReference type="EMBL" id="AFNW01000049">
    <property type="protein sequence ID" value="EKJ78324.1"/>
    <property type="molecule type" value="Genomic_DNA"/>
</dbReference>
<dbReference type="KEGG" id="fpu:FPSE_01429"/>
<name>K3VSN9_FUSPC</name>
<keyword evidence="4" id="KW-1185">Reference proteome</keyword>
<dbReference type="HOGENOM" id="CLU_038276_0_0_1"/>
<dbReference type="Pfam" id="PF14610">
    <property type="entry name" value="Psg1"/>
    <property type="match status" value="1"/>
</dbReference>
<dbReference type="Proteomes" id="UP000007978">
    <property type="component" value="Chromosome 1"/>
</dbReference>
<feature type="region of interest" description="Disordered" evidence="1">
    <location>
        <begin position="394"/>
        <end position="456"/>
    </location>
</feature>
<organism evidence="3 4">
    <name type="scientific">Fusarium pseudograminearum (strain CS3096)</name>
    <name type="common">Wheat and barley crown-rot fungus</name>
    <dbReference type="NCBI Taxonomy" id="1028729"/>
    <lineage>
        <taxon>Eukaryota</taxon>
        <taxon>Fungi</taxon>
        <taxon>Dikarya</taxon>
        <taxon>Ascomycota</taxon>
        <taxon>Pezizomycotina</taxon>
        <taxon>Sordariomycetes</taxon>
        <taxon>Hypocreomycetidae</taxon>
        <taxon>Hypocreales</taxon>
        <taxon>Nectriaceae</taxon>
        <taxon>Fusarium</taxon>
    </lineage>
</organism>
<proteinExistence type="predicted"/>
<dbReference type="OrthoDB" id="4084551at2759"/>
<evidence type="ECO:0000256" key="1">
    <source>
        <dbReference type="SAM" id="MobiDB-lite"/>
    </source>
</evidence>
<reference evidence="3 4" key="1">
    <citation type="journal article" date="2012" name="PLoS Pathog.">
        <title>Comparative pathogenomics reveals horizontally acquired novel virulence genes in fungi infecting cereal hosts.</title>
        <authorList>
            <person name="Gardiner D.M."/>
            <person name="McDonald M.C."/>
            <person name="Covarelli L."/>
            <person name="Solomon P.S."/>
            <person name="Rusu A.G."/>
            <person name="Marshall M."/>
            <person name="Kazan K."/>
            <person name="Chakraborty S."/>
            <person name="McDonald B.A."/>
            <person name="Manners J.M."/>
        </authorList>
    </citation>
    <scope>NUCLEOTIDE SEQUENCE [LARGE SCALE GENOMIC DNA]</scope>
    <source>
        <strain evidence="3 4">CS3096</strain>
    </source>
</reference>
<feature type="transmembrane region" description="Helical" evidence="2">
    <location>
        <begin position="43"/>
        <end position="66"/>
    </location>
</feature>
<dbReference type="AlphaFoldDB" id="K3VSN9"/>
<evidence type="ECO:0000313" key="4">
    <source>
        <dbReference type="Proteomes" id="UP000007978"/>
    </source>
</evidence>
<gene>
    <name evidence="3" type="ORF">FPSE_01429</name>
</gene>
<evidence type="ECO:0000256" key="2">
    <source>
        <dbReference type="SAM" id="Phobius"/>
    </source>
</evidence>
<keyword evidence="2" id="KW-0812">Transmembrane</keyword>
<dbReference type="RefSeq" id="XP_009252824.1">
    <property type="nucleotide sequence ID" value="XM_009254549.1"/>
</dbReference>
<feature type="compositionally biased region" description="Basic and acidic residues" evidence="1">
    <location>
        <begin position="406"/>
        <end position="418"/>
    </location>
</feature>
<dbReference type="GeneID" id="20360049"/>
<keyword evidence="2" id="KW-0472">Membrane</keyword>
<feature type="transmembrane region" description="Helical" evidence="2">
    <location>
        <begin position="338"/>
        <end position="359"/>
    </location>
</feature>
<dbReference type="InterPro" id="IPR028000">
    <property type="entry name" value="Pma1"/>
</dbReference>
<sequence>MAFPSGPIGGLLLALSGLGWTRIELGYRIGIQISRVPAFLPLFSFLFLSSSYIFNFLSNIVVALVLRRRFFKGIGITEGTSNKTKTMHASKILASIGLMALVNATVIRYERDLQADAPALEKRADKTAAWVTVDDEQQPATTYTPSYTTVDGTTSIVDAAPHDLTATVYTYTSWAKIYTSTGEPPNPQATGKHGEGVFSRCYNKDGDNAPFCSPYANSTLDARRTYFVTWDPDYFNKTKSSNNSTLMITPRLNFFNGTSKKWEKYQDFTDSAVPAAWGYWPFDAKSDYIKHSHNISLTLYSNSNNSLEKTESTTLFLYLQDQDFPEKANEKLPEGQTLIIALPVVFGCLLLLIIGGFLWNRKTRHIGLGNISGRARHGYTGRAKRRIFGARDNGIQLDASVPPPGEYRDAPQRARADSDGLGSLAGSPVDANFSHQGTGGNAFRDEMRRQEAERRM</sequence>
<dbReference type="eggNOG" id="ENOG502QVDR">
    <property type="taxonomic scope" value="Eukaryota"/>
</dbReference>
<comment type="caution">
    <text evidence="3">The sequence shown here is derived from an EMBL/GenBank/DDBJ whole genome shotgun (WGS) entry which is preliminary data.</text>
</comment>
<feature type="transmembrane region" description="Helical" evidence="2">
    <location>
        <begin position="92"/>
        <end position="109"/>
    </location>
</feature>
<keyword evidence="2" id="KW-1133">Transmembrane helix</keyword>